<protein>
    <recommendedName>
        <fullName evidence="1">FAD-binding domain-containing protein</fullName>
    </recommendedName>
</protein>
<proteinExistence type="predicted"/>
<keyword evidence="3" id="KW-1185">Reference proteome</keyword>
<organism evidence="2 3">
    <name type="scientific">Lysobacter defluvii IMMIB APB-9 = DSM 18482</name>
    <dbReference type="NCBI Taxonomy" id="1385515"/>
    <lineage>
        <taxon>Bacteria</taxon>
        <taxon>Pseudomonadati</taxon>
        <taxon>Pseudomonadota</taxon>
        <taxon>Gammaproteobacteria</taxon>
        <taxon>Lysobacterales</taxon>
        <taxon>Lysobacteraceae</taxon>
        <taxon>Novilysobacter</taxon>
    </lineage>
</organism>
<dbReference type="InterPro" id="IPR002938">
    <property type="entry name" value="FAD-bd"/>
</dbReference>
<dbReference type="eggNOG" id="COG0654">
    <property type="taxonomic scope" value="Bacteria"/>
</dbReference>
<sequence>MVLVGDAAHVVHPLAGQGVNLGLRDVSALLDTAGRAAESGADIGAPARLARWNRRRRSDNTVSAHAFDLIDRIYSNDAPLPVMVRGHFLGIAGRVPPLNRALWRHAAGT</sequence>
<dbReference type="GO" id="GO:0008681">
    <property type="term" value="F:2-octaprenyl-6-methoxyphenol hydroxylase activity"/>
    <property type="evidence" value="ECO:0007669"/>
    <property type="project" value="TreeGrafter"/>
</dbReference>
<dbReference type="GO" id="GO:0071949">
    <property type="term" value="F:FAD binding"/>
    <property type="evidence" value="ECO:0007669"/>
    <property type="project" value="InterPro"/>
</dbReference>
<dbReference type="InterPro" id="IPR036188">
    <property type="entry name" value="FAD/NAD-bd_sf"/>
</dbReference>
<dbReference type="EMBL" id="AVBH01000293">
    <property type="protein sequence ID" value="KGO97590.1"/>
    <property type="molecule type" value="Genomic_DNA"/>
</dbReference>
<dbReference type="Proteomes" id="UP000030003">
    <property type="component" value="Unassembled WGS sequence"/>
</dbReference>
<name>A0A0A0M392_9GAMM</name>
<gene>
    <name evidence="2" type="ORF">N791_09345</name>
</gene>
<feature type="domain" description="FAD-binding" evidence="1">
    <location>
        <begin position="2"/>
        <end position="30"/>
    </location>
</feature>
<dbReference type="PROSITE" id="PS01304">
    <property type="entry name" value="UBIH"/>
    <property type="match status" value="1"/>
</dbReference>
<dbReference type="Gene3D" id="3.50.50.60">
    <property type="entry name" value="FAD/NAD(P)-binding domain"/>
    <property type="match status" value="1"/>
</dbReference>
<accession>A0A0A0M392</accession>
<dbReference type="InterPro" id="IPR018168">
    <property type="entry name" value="Ubi_Hdrlase_CS"/>
</dbReference>
<dbReference type="PANTHER" id="PTHR43876:SF8">
    <property type="entry name" value="2-OCTAPRENYL-6-METHOXYPHENOL HYDROXYLASE"/>
    <property type="match status" value="1"/>
</dbReference>
<dbReference type="Pfam" id="PF01494">
    <property type="entry name" value="FAD_binding_3"/>
    <property type="match status" value="1"/>
</dbReference>
<reference evidence="2 3" key="1">
    <citation type="submission" date="2013-08" db="EMBL/GenBank/DDBJ databases">
        <title>Genomic analysis of Lysobacter defluvii.</title>
        <authorList>
            <person name="Wang Q."/>
            <person name="Wang G."/>
        </authorList>
    </citation>
    <scope>NUCLEOTIDE SEQUENCE [LARGE SCALE GENOMIC DNA]</scope>
    <source>
        <strain evidence="2 3">IMMIB APB-9</strain>
    </source>
</reference>
<dbReference type="STRING" id="1385515.GCA_000423325_01859"/>
<dbReference type="SUPFAM" id="SSF51905">
    <property type="entry name" value="FAD/NAD(P)-binding domain"/>
    <property type="match status" value="1"/>
</dbReference>
<comment type="caution">
    <text evidence="2">The sequence shown here is derived from an EMBL/GenBank/DDBJ whole genome shotgun (WGS) entry which is preliminary data.</text>
</comment>
<evidence type="ECO:0000259" key="1">
    <source>
        <dbReference type="Pfam" id="PF01494"/>
    </source>
</evidence>
<evidence type="ECO:0000313" key="3">
    <source>
        <dbReference type="Proteomes" id="UP000030003"/>
    </source>
</evidence>
<dbReference type="AlphaFoldDB" id="A0A0A0M392"/>
<dbReference type="PANTHER" id="PTHR43876">
    <property type="entry name" value="UBIQUINONE BIOSYNTHESIS MONOOXYGENASE COQ6, MITOCHONDRIAL"/>
    <property type="match status" value="1"/>
</dbReference>
<dbReference type="InterPro" id="IPR051205">
    <property type="entry name" value="UbiH/COQ6_monooxygenase"/>
</dbReference>
<evidence type="ECO:0000313" key="2">
    <source>
        <dbReference type="EMBL" id="KGO97590.1"/>
    </source>
</evidence>